<dbReference type="InterPro" id="IPR018330">
    <property type="entry name" value="RecT_fam"/>
</dbReference>
<dbReference type="Pfam" id="PF03837">
    <property type="entry name" value="RecT"/>
    <property type="match status" value="1"/>
</dbReference>
<feature type="compositionally biased region" description="Basic and acidic residues" evidence="1">
    <location>
        <begin position="276"/>
        <end position="288"/>
    </location>
</feature>
<dbReference type="Proteomes" id="UP001257962">
    <property type="component" value="Unassembled WGS sequence"/>
</dbReference>
<evidence type="ECO:0000313" key="2">
    <source>
        <dbReference type="EMBL" id="MDT2665973.1"/>
    </source>
</evidence>
<comment type="caution">
    <text evidence="2">The sequence shown here is derived from an EMBL/GenBank/DDBJ whole genome shotgun (WGS) entry which is preliminary data.</text>
</comment>
<dbReference type="AlphaFoldDB" id="A0AAJ2MLC7"/>
<dbReference type="RefSeq" id="WP_206921694.1">
    <property type="nucleotide sequence ID" value="NZ_JARPXS010000001.1"/>
</dbReference>
<accession>A0AAJ2MLC7</accession>
<protein>
    <submittedName>
        <fullName evidence="2">Recombinase RecT</fullName>
    </submittedName>
</protein>
<proteinExistence type="predicted"/>
<gene>
    <name evidence="2" type="ORF">P7D34_01835</name>
</gene>
<reference evidence="2" key="1">
    <citation type="submission" date="2023-03" db="EMBL/GenBank/DDBJ databases">
        <authorList>
            <person name="Shen W."/>
            <person name="Cai J."/>
        </authorList>
    </citation>
    <scope>NUCLEOTIDE SEQUENCE</scope>
    <source>
        <strain evidence="2">Y3</strain>
    </source>
</reference>
<dbReference type="GO" id="GO:0003677">
    <property type="term" value="F:DNA binding"/>
    <property type="evidence" value="ECO:0007669"/>
    <property type="project" value="InterPro"/>
</dbReference>
<name>A0AAJ2MLC7_9LACT</name>
<sequence>MTQQHEVALTKSETFLKSAMNALERQVSLGISPAKNFDAKGALGYTALKIMESPHQIGKEVIIDTMIRIAQKGLDPRKDQIYILPNKKGQIMLMESYFGYEKLAYDIEGVKKGSIHSDVVRKGETVIFEGRTLKHEKTLDTLDNDIIGAYSKVTIDGEEIAQYMTAYQISLSWSKTNSVEFNAVEETRKGQYGNYTVKTADVSKIEKGKLTAFNKNQRDFPIDMCKRTVIKNLLKPFIKSHAEPTLAGAYSMEENDAEVIKEAEVIEDWSLEEVSGTKEIPETVKETDVPQEEEDQAQQTEEVEDLKFDI</sequence>
<feature type="region of interest" description="Disordered" evidence="1">
    <location>
        <begin position="276"/>
        <end position="310"/>
    </location>
</feature>
<dbReference type="GO" id="GO:0006259">
    <property type="term" value="P:DNA metabolic process"/>
    <property type="evidence" value="ECO:0007669"/>
    <property type="project" value="InterPro"/>
</dbReference>
<evidence type="ECO:0000256" key="1">
    <source>
        <dbReference type="SAM" id="MobiDB-lite"/>
    </source>
</evidence>
<dbReference type="EMBL" id="JARPYC010000001">
    <property type="protein sequence ID" value="MDT2665973.1"/>
    <property type="molecule type" value="Genomic_DNA"/>
</dbReference>
<evidence type="ECO:0000313" key="3">
    <source>
        <dbReference type="Proteomes" id="UP001257962"/>
    </source>
</evidence>
<feature type="compositionally biased region" description="Acidic residues" evidence="1">
    <location>
        <begin position="289"/>
        <end position="304"/>
    </location>
</feature>
<organism evidence="2 3">
    <name type="scientific">Lactococcus petauri</name>
    <dbReference type="NCBI Taxonomy" id="1940789"/>
    <lineage>
        <taxon>Bacteria</taxon>
        <taxon>Bacillati</taxon>
        <taxon>Bacillota</taxon>
        <taxon>Bacilli</taxon>
        <taxon>Lactobacillales</taxon>
        <taxon>Streptococcaceae</taxon>
        <taxon>Lactococcus</taxon>
    </lineage>
</organism>